<sequence>MKFYPRGYEMVIGLASILLILGSPTVAQQKPSTFEMTVSLPEPTMHVGEDLIVKVITSNSTDDTVSAGSGYGVGVEVELMNNKGEDIGIHAMGGKGVEPVVTLHTNKLILKPHSKDDFTWRFKPEPGFLMPGVYRLRVHRRDLKSRMDVYSNTVVLTVVP</sequence>
<dbReference type="EMBL" id="CP132932">
    <property type="protein sequence ID" value="XCB28248.1"/>
    <property type="molecule type" value="Genomic_DNA"/>
</dbReference>
<reference evidence="1" key="2">
    <citation type="journal article" date="2024" name="Environ. Microbiol.">
        <title>Genome analysis and description of Tunturibacter gen. nov. expands the diversity of Terriglobia in tundra soils.</title>
        <authorList>
            <person name="Messyasz A."/>
            <person name="Mannisto M.K."/>
            <person name="Kerkhof L.J."/>
            <person name="Haggblom M.M."/>
        </authorList>
    </citation>
    <scope>NUCLEOTIDE SEQUENCE</scope>
    <source>
        <strain evidence="1">M8UP23</strain>
    </source>
</reference>
<organism evidence="1">
    <name type="scientific">Tunturiibacter empetritectus</name>
    <dbReference type="NCBI Taxonomy" id="3069691"/>
    <lineage>
        <taxon>Bacteria</taxon>
        <taxon>Pseudomonadati</taxon>
        <taxon>Acidobacteriota</taxon>
        <taxon>Terriglobia</taxon>
        <taxon>Terriglobales</taxon>
        <taxon>Acidobacteriaceae</taxon>
        <taxon>Tunturiibacter</taxon>
    </lineage>
</organism>
<dbReference type="RefSeq" id="WP_353070123.1">
    <property type="nucleotide sequence ID" value="NZ_CP132932.1"/>
</dbReference>
<protein>
    <submittedName>
        <fullName evidence="1">Uncharacterized protein</fullName>
    </submittedName>
</protein>
<evidence type="ECO:0000313" key="1">
    <source>
        <dbReference type="EMBL" id="XCB28248.1"/>
    </source>
</evidence>
<name>A0AAU7ZI28_9BACT</name>
<dbReference type="KEGG" id="temp:RBB75_07975"/>
<accession>A0AAU7ZI28</accession>
<gene>
    <name evidence="1" type="ORF">RBB75_07975</name>
</gene>
<dbReference type="AlphaFoldDB" id="A0AAU7ZI28"/>
<reference evidence="1" key="1">
    <citation type="submission" date="2023-08" db="EMBL/GenBank/DDBJ databases">
        <authorList>
            <person name="Messyasz A."/>
            <person name="Mannisto M.K."/>
            <person name="Kerkhof L.J."/>
            <person name="Haggblom M."/>
        </authorList>
    </citation>
    <scope>NUCLEOTIDE SEQUENCE</scope>
    <source>
        <strain evidence="1">M8UP23</strain>
    </source>
</reference>
<proteinExistence type="predicted"/>